<dbReference type="PANTHER" id="PTHR30121">
    <property type="entry name" value="UNCHARACTERIZED PROTEIN YJGR-RELATED"/>
    <property type="match status" value="1"/>
</dbReference>
<dbReference type="EMBL" id="PXOH01000017">
    <property type="protein sequence ID" value="PSF35797.1"/>
    <property type="molecule type" value="Genomic_DNA"/>
</dbReference>
<dbReference type="Proteomes" id="UP000239001">
    <property type="component" value="Unassembled WGS sequence"/>
</dbReference>
<dbReference type="InterPro" id="IPR027417">
    <property type="entry name" value="P-loop_NTPase"/>
</dbReference>
<gene>
    <name evidence="2" type="ORF">C7H19_15340</name>
</gene>
<feature type="domain" description="Helicase HerA central" evidence="1">
    <location>
        <begin position="483"/>
        <end position="524"/>
    </location>
</feature>
<dbReference type="Pfam" id="PF01935">
    <property type="entry name" value="DUF87"/>
    <property type="match status" value="1"/>
</dbReference>
<proteinExistence type="predicted"/>
<dbReference type="AlphaFoldDB" id="A0A2T1LVP8"/>
<accession>A0A2T1LVP8</accession>
<dbReference type="PANTHER" id="PTHR30121:SF6">
    <property type="entry name" value="SLR6007 PROTEIN"/>
    <property type="match status" value="1"/>
</dbReference>
<dbReference type="Gene3D" id="3.40.50.300">
    <property type="entry name" value="P-loop containing nucleotide triphosphate hydrolases"/>
    <property type="match status" value="2"/>
</dbReference>
<evidence type="ECO:0000259" key="1">
    <source>
        <dbReference type="Pfam" id="PF01935"/>
    </source>
</evidence>
<reference evidence="2 3" key="2">
    <citation type="submission" date="2018-03" db="EMBL/GenBank/DDBJ databases">
        <authorList>
            <person name="Keele B.F."/>
        </authorList>
    </citation>
    <scope>NUCLEOTIDE SEQUENCE [LARGE SCALE GENOMIC DNA]</scope>
    <source>
        <strain evidence="2 3">CCALA 016</strain>
    </source>
</reference>
<sequence length="936" mass="107100">MEAFENSVHYQTMVSYRMQGLNVGAYLLKRSPKTPYSLTFGFECQGIHSFLSDEQFERAFNALESGLNALPNGETLTIHLGAYKSDRSRQKTLDELIAHTNYPELEFLLHGEKARVAELTKSGLREPKTLHIFATHRLSQTNQEKHWTDKISSSYQKIWSEFTGDSQSFNSTEQFLRGAWGKGFLHWKNILEQQLELKLQPMTDQQMWDYQHYRLNSRDIPSLPVPQTIVVQQDQPLQEIIRSRRHGTTLLLQTEPEYTKEYVKLGDDYLGVLTFWDKPGAWSDKRHQLPYLCNLVAHDIVTDTEIIVQLQPGDDKKLNWKLSRLTKQGLAKSNYRQSKNDVDVASKLKAQLGEEAQLRILMGEVPIYVSVVFLVRRKSLNELEDACRFIQNSFKRPAWVVRERQITWDVWRQTLPIVDEPLLVSMASGFKTDRRMQYLKQETMGFLPLVKTYSRDNKGLELIAEDGGTPIHLDLFSPGNDKHRHVLVLGTTRSGKSVLVGGLITQALSHNVPIVALDYPKETGESTYSAYTRFMEGFGAYFNVAQESINLFEIPNLYRFSPEIQKIRLTAFKDFLVTCLQAMVVLDSPDILLNQTIRTCLYDAINNFFENRAIQKNYRKALTASFGSKDKQKIPTLKIFLLYLMNLINKGFFKVSNREHQLAETLTQKALDQILLRLKYWTNSMVGKAISQPSSVRTNALLTVLALTNVSDNEDAAILSLVAYAFSLKRAMEFPLSIFFIDESPILFKFNSVRQIVESIIANGAKSGIRCIISAQSPDKIATSKEGMQILSNINTKLIGKVVNSAVDNICSILKYPREMVLACAEKFKMNPYYLYSQWLLEDDGKMSFCRYYVPYVHLGLVANNQDEQSIREEFEKAYTDKYEAMSYFSRALVKSIQSGQPLGLVAKDFLPLPQQNIHETDKKSQDFSNILIKAA</sequence>
<organism evidence="2 3">
    <name type="scientific">Aphanothece hegewaldii CCALA 016</name>
    <dbReference type="NCBI Taxonomy" id="2107694"/>
    <lineage>
        <taxon>Bacteria</taxon>
        <taxon>Bacillati</taxon>
        <taxon>Cyanobacteriota</taxon>
        <taxon>Cyanophyceae</taxon>
        <taxon>Oscillatoriophycideae</taxon>
        <taxon>Chroococcales</taxon>
        <taxon>Aphanothecaceae</taxon>
        <taxon>Aphanothece</taxon>
    </lineage>
</organism>
<dbReference type="SUPFAM" id="SSF52540">
    <property type="entry name" value="P-loop containing nucleoside triphosphate hydrolases"/>
    <property type="match status" value="1"/>
</dbReference>
<dbReference type="InterPro" id="IPR002789">
    <property type="entry name" value="HerA_central"/>
</dbReference>
<reference evidence="2 3" key="1">
    <citation type="submission" date="2018-03" db="EMBL/GenBank/DDBJ databases">
        <title>The ancient ancestry and fast evolution of plastids.</title>
        <authorList>
            <person name="Moore K.R."/>
            <person name="Magnabosco C."/>
            <person name="Momper L."/>
            <person name="Gold D.A."/>
            <person name="Bosak T."/>
            <person name="Fournier G.P."/>
        </authorList>
    </citation>
    <scope>NUCLEOTIDE SEQUENCE [LARGE SCALE GENOMIC DNA]</scope>
    <source>
        <strain evidence="2 3">CCALA 016</strain>
    </source>
</reference>
<evidence type="ECO:0000313" key="3">
    <source>
        <dbReference type="Proteomes" id="UP000239001"/>
    </source>
</evidence>
<evidence type="ECO:0000313" key="2">
    <source>
        <dbReference type="EMBL" id="PSF35797.1"/>
    </source>
</evidence>
<keyword evidence="3" id="KW-1185">Reference proteome</keyword>
<dbReference type="InterPro" id="IPR051162">
    <property type="entry name" value="T4SS_component"/>
</dbReference>
<protein>
    <recommendedName>
        <fullName evidence="1">Helicase HerA central domain-containing protein</fullName>
    </recommendedName>
</protein>
<comment type="caution">
    <text evidence="2">The sequence shown here is derived from an EMBL/GenBank/DDBJ whole genome shotgun (WGS) entry which is preliminary data.</text>
</comment>
<name>A0A2T1LVP8_9CHRO</name>